<evidence type="ECO:0000313" key="3">
    <source>
        <dbReference type="Proteomes" id="UP000193411"/>
    </source>
</evidence>
<evidence type="ECO:0000256" key="1">
    <source>
        <dbReference type="SAM" id="MobiDB-lite"/>
    </source>
</evidence>
<sequence length="78" mass="9440">MYYSVNVDMKHKETHDTKRENMKRKEKRQAPNKMGQQELKTRTHTPKTHTMYTRPTVAAKTENWRKGRRGGFWGIYTR</sequence>
<name>A0A1Y2I1Q4_9FUNG</name>
<reference evidence="2 3" key="1">
    <citation type="submission" date="2016-07" db="EMBL/GenBank/DDBJ databases">
        <title>Pervasive Adenine N6-methylation of Active Genes in Fungi.</title>
        <authorList>
            <consortium name="DOE Joint Genome Institute"/>
            <person name="Mondo S.J."/>
            <person name="Dannebaum R.O."/>
            <person name="Kuo R.C."/>
            <person name="Labutti K."/>
            <person name="Haridas S."/>
            <person name="Kuo A."/>
            <person name="Salamov A."/>
            <person name="Ahrendt S.R."/>
            <person name="Lipzen A."/>
            <person name="Sullivan W."/>
            <person name="Andreopoulos W.B."/>
            <person name="Clum A."/>
            <person name="Lindquist E."/>
            <person name="Daum C."/>
            <person name="Ramamoorthy G.K."/>
            <person name="Gryganskyi A."/>
            <person name="Culley D."/>
            <person name="Magnuson J.K."/>
            <person name="James T.Y."/>
            <person name="O'Malley M.A."/>
            <person name="Stajich J.E."/>
            <person name="Spatafora J.W."/>
            <person name="Visel A."/>
            <person name="Grigoriev I.V."/>
        </authorList>
    </citation>
    <scope>NUCLEOTIDE SEQUENCE [LARGE SCALE GENOMIC DNA]</scope>
    <source>
        <strain evidence="2 3">PL171</strain>
    </source>
</reference>
<dbReference type="AlphaFoldDB" id="A0A1Y2I1Q4"/>
<gene>
    <name evidence="2" type="ORF">BCR44DRAFT_1100379</name>
</gene>
<keyword evidence="3" id="KW-1185">Reference proteome</keyword>
<accession>A0A1Y2I1Q4</accession>
<protein>
    <submittedName>
        <fullName evidence="2">Uncharacterized protein</fullName>
    </submittedName>
</protein>
<evidence type="ECO:0000313" key="2">
    <source>
        <dbReference type="EMBL" id="ORZ40790.1"/>
    </source>
</evidence>
<dbReference type="Proteomes" id="UP000193411">
    <property type="component" value="Unassembled WGS sequence"/>
</dbReference>
<organism evidence="2 3">
    <name type="scientific">Catenaria anguillulae PL171</name>
    <dbReference type="NCBI Taxonomy" id="765915"/>
    <lineage>
        <taxon>Eukaryota</taxon>
        <taxon>Fungi</taxon>
        <taxon>Fungi incertae sedis</taxon>
        <taxon>Blastocladiomycota</taxon>
        <taxon>Blastocladiomycetes</taxon>
        <taxon>Blastocladiales</taxon>
        <taxon>Catenariaceae</taxon>
        <taxon>Catenaria</taxon>
    </lineage>
</organism>
<dbReference type="EMBL" id="MCFL01000002">
    <property type="protein sequence ID" value="ORZ40790.1"/>
    <property type="molecule type" value="Genomic_DNA"/>
</dbReference>
<comment type="caution">
    <text evidence="2">The sequence shown here is derived from an EMBL/GenBank/DDBJ whole genome shotgun (WGS) entry which is preliminary data.</text>
</comment>
<feature type="compositionally biased region" description="Basic and acidic residues" evidence="1">
    <location>
        <begin position="8"/>
        <end position="20"/>
    </location>
</feature>
<feature type="region of interest" description="Disordered" evidence="1">
    <location>
        <begin position="1"/>
        <end position="56"/>
    </location>
</feature>
<proteinExistence type="predicted"/>